<dbReference type="InterPro" id="IPR011200">
    <property type="entry name" value="UCP012608"/>
</dbReference>
<reference evidence="2" key="1">
    <citation type="submission" date="2016-10" db="EMBL/GenBank/DDBJ databases">
        <authorList>
            <person name="Varghese N."/>
            <person name="Submissions S."/>
        </authorList>
    </citation>
    <scope>NUCLEOTIDE SEQUENCE [LARGE SCALE GENOMIC DNA]</scope>
    <source>
        <strain evidence="2">B4,CECT 8067,JCM 17497</strain>
    </source>
</reference>
<gene>
    <name evidence="1" type="ORF">SAMN04515672_2667</name>
</gene>
<dbReference type="Proteomes" id="UP000198882">
    <property type="component" value="Unassembled WGS sequence"/>
</dbReference>
<name>A0A1G9ABX4_9EURY</name>
<proteinExistence type="predicted"/>
<evidence type="ECO:0008006" key="3">
    <source>
        <dbReference type="Google" id="ProtNLM"/>
    </source>
</evidence>
<evidence type="ECO:0000313" key="1">
    <source>
        <dbReference type="EMBL" id="SDK24872.1"/>
    </source>
</evidence>
<dbReference type="AlphaFoldDB" id="A0A1G9ABX4"/>
<protein>
    <recommendedName>
        <fullName evidence="3">DUF2332 domain-containing protein</fullName>
    </recommendedName>
</protein>
<organism evidence="1 2">
    <name type="scientific">Natronorubrum texcoconense</name>
    <dbReference type="NCBI Taxonomy" id="1095776"/>
    <lineage>
        <taxon>Archaea</taxon>
        <taxon>Methanobacteriati</taxon>
        <taxon>Methanobacteriota</taxon>
        <taxon>Stenosarchaea group</taxon>
        <taxon>Halobacteria</taxon>
        <taxon>Halobacteriales</taxon>
        <taxon>Natrialbaceae</taxon>
        <taxon>Natronorubrum</taxon>
    </lineage>
</organism>
<dbReference type="EMBL" id="FNFE01000003">
    <property type="protein sequence ID" value="SDK24872.1"/>
    <property type="molecule type" value="Genomic_DNA"/>
</dbReference>
<accession>A0A1G9ABX4</accession>
<dbReference type="STRING" id="1095776.SAMN04515672_2667"/>
<keyword evidence="2" id="KW-1185">Reference proteome</keyword>
<evidence type="ECO:0000313" key="2">
    <source>
        <dbReference type="Proteomes" id="UP000198882"/>
    </source>
</evidence>
<dbReference type="Pfam" id="PF10094">
    <property type="entry name" value="DUF2332"/>
    <property type="match status" value="1"/>
</dbReference>
<sequence length="356" mass="39413">MRKGAMDTAEKFSRYAEWVADESPLYASLARAAADDDLLLDIASEARSAQPEPELLLAAVHSLLLDGREHPLSQFYPSCGGADPDADPVPQFRDFCRANEAQLRSIVARRRCQTNDVGRSAVIRPAFEHVARTAGTGTVAQVEIGASAGLNLNWDRYQYEFAGAGTVGPSDAPVTIESEVRGDRRPPVSRAVPTVAYRRGIDLNTLDASLEADARWLHALIHPNRVRRHDRLEAALEVAREHRPPLTEGDAVDALPSHLSAAPDDAALVVYSTHVLYQLDEETIANLRSVLSRHSRERRVYWLSIDPGEELGTPTYRLVTFDDETARETQLARFESYGKWIRWLASEDGPPSQEPS</sequence>